<dbReference type="SUPFAM" id="SSF82549">
    <property type="entry name" value="DAK1/DegV-like"/>
    <property type="match status" value="1"/>
</dbReference>
<dbReference type="Pfam" id="PF02645">
    <property type="entry name" value="DegV"/>
    <property type="match status" value="1"/>
</dbReference>
<dbReference type="GO" id="GO:0006355">
    <property type="term" value="P:regulation of DNA-templated transcription"/>
    <property type="evidence" value="ECO:0007669"/>
    <property type="project" value="InterPro"/>
</dbReference>
<evidence type="ECO:0000313" key="2">
    <source>
        <dbReference type="EMBL" id="HIV24447.1"/>
    </source>
</evidence>
<organism evidence="2 3">
    <name type="scientific">Candidatus Scatomonas pullistercoris</name>
    <dbReference type="NCBI Taxonomy" id="2840920"/>
    <lineage>
        <taxon>Bacteria</taxon>
        <taxon>Bacillati</taxon>
        <taxon>Bacillota</taxon>
        <taxon>Clostridia</taxon>
        <taxon>Lachnospirales</taxon>
        <taxon>Lachnospiraceae</taxon>
        <taxon>Lachnospiraceae incertae sedis</taxon>
        <taxon>Candidatus Scatomonas</taxon>
    </lineage>
</organism>
<dbReference type="InterPro" id="IPR016032">
    <property type="entry name" value="Sig_transdc_resp-reg_C-effctor"/>
</dbReference>
<dbReference type="Gene3D" id="3.40.50.10170">
    <property type="match status" value="1"/>
</dbReference>
<dbReference type="EMBL" id="DVOO01000005">
    <property type="protein sequence ID" value="HIV24447.1"/>
    <property type="molecule type" value="Genomic_DNA"/>
</dbReference>
<dbReference type="AlphaFoldDB" id="A0A9D1TA95"/>
<dbReference type="Gene3D" id="3.30.1180.10">
    <property type="match status" value="1"/>
</dbReference>
<reference evidence="2" key="1">
    <citation type="submission" date="2020-10" db="EMBL/GenBank/DDBJ databases">
        <authorList>
            <person name="Gilroy R."/>
        </authorList>
    </citation>
    <scope>NUCLEOTIDE SEQUENCE</scope>
    <source>
        <strain evidence="2">CHK188-20938</strain>
    </source>
</reference>
<dbReference type="PANTHER" id="PTHR33434">
    <property type="entry name" value="DEGV DOMAIN-CONTAINING PROTEIN DR_1986-RELATED"/>
    <property type="match status" value="1"/>
</dbReference>
<reference evidence="2" key="2">
    <citation type="journal article" date="2021" name="PeerJ">
        <title>Extensive microbial diversity within the chicken gut microbiome revealed by metagenomics and culture.</title>
        <authorList>
            <person name="Gilroy R."/>
            <person name="Ravi A."/>
            <person name="Getino M."/>
            <person name="Pursley I."/>
            <person name="Horton D.L."/>
            <person name="Alikhan N.F."/>
            <person name="Baker D."/>
            <person name="Gharbi K."/>
            <person name="Hall N."/>
            <person name="Watson M."/>
            <person name="Adriaenssens E.M."/>
            <person name="Foster-Nyarko E."/>
            <person name="Jarju S."/>
            <person name="Secka A."/>
            <person name="Antonio M."/>
            <person name="Oren A."/>
            <person name="Chaudhuri R.R."/>
            <person name="La Ragione R."/>
            <person name="Hildebrand F."/>
            <person name="Pallen M.J."/>
        </authorList>
    </citation>
    <scope>NUCLEOTIDE SEQUENCE</scope>
    <source>
        <strain evidence="2">CHK188-20938</strain>
    </source>
</reference>
<dbReference type="NCBIfam" id="TIGR00762">
    <property type="entry name" value="DegV"/>
    <property type="match status" value="1"/>
</dbReference>
<dbReference type="Proteomes" id="UP000824169">
    <property type="component" value="Unassembled WGS sequence"/>
</dbReference>
<name>A0A9D1TA95_9FIRM</name>
<dbReference type="GO" id="GO:0008289">
    <property type="term" value="F:lipid binding"/>
    <property type="evidence" value="ECO:0007669"/>
    <property type="project" value="UniProtKB-KW"/>
</dbReference>
<accession>A0A9D1TA95</accession>
<protein>
    <submittedName>
        <fullName evidence="2">DegV family EDD domain-containing protein</fullName>
    </submittedName>
</protein>
<evidence type="ECO:0000256" key="1">
    <source>
        <dbReference type="ARBA" id="ARBA00023121"/>
    </source>
</evidence>
<dbReference type="PANTHER" id="PTHR33434:SF2">
    <property type="entry name" value="FATTY ACID-BINDING PROTEIN TM_1468"/>
    <property type="match status" value="1"/>
</dbReference>
<dbReference type="SUPFAM" id="SSF46894">
    <property type="entry name" value="C-terminal effector domain of the bipartite response regulators"/>
    <property type="match status" value="1"/>
</dbReference>
<sequence length="269" mass="30153">MNNLVITVESGSDMPEDLAGQYGIFIVPMYVQFGDKTCADGSFPPSEVCRYFKETGKVPKTSGSSPDDYRKVFDEIHSRWPEKKILHLAYSAVTTCSFQSAQIAAAGRDYVACLDTRHVSAGMTAAVVAAVRALEKKESWELPEAVREAEKAAGKVRMCFLPCNLTYLRAGGRCGNLTALCGNLLQIHPRIEVLEGYLRATKKYRGSMKKSVSRLIHDYAVQEELDRREVWFLRTVDVYVARIRNKFADCRSFEIVTVHGFGYKAVLKE</sequence>
<evidence type="ECO:0000313" key="3">
    <source>
        <dbReference type="Proteomes" id="UP000824169"/>
    </source>
</evidence>
<dbReference type="InterPro" id="IPR043168">
    <property type="entry name" value="DegV_C"/>
</dbReference>
<dbReference type="InterPro" id="IPR003797">
    <property type="entry name" value="DegV"/>
</dbReference>
<dbReference type="GO" id="GO:0003677">
    <property type="term" value="F:DNA binding"/>
    <property type="evidence" value="ECO:0007669"/>
    <property type="project" value="InterPro"/>
</dbReference>
<keyword evidence="1" id="KW-0446">Lipid-binding</keyword>
<gene>
    <name evidence="2" type="ORF">IAB71_01455</name>
</gene>
<dbReference type="InterPro" id="IPR050270">
    <property type="entry name" value="DegV_domain_contain"/>
</dbReference>
<dbReference type="PROSITE" id="PS51482">
    <property type="entry name" value="DEGV"/>
    <property type="match status" value="1"/>
</dbReference>
<proteinExistence type="predicted"/>
<comment type="caution">
    <text evidence="2">The sequence shown here is derived from an EMBL/GenBank/DDBJ whole genome shotgun (WGS) entry which is preliminary data.</text>
</comment>